<dbReference type="PROSITE" id="PS50082">
    <property type="entry name" value="WD_REPEATS_2"/>
    <property type="match status" value="3"/>
</dbReference>
<dbReference type="Pfam" id="PF00400">
    <property type="entry name" value="WD40"/>
    <property type="match status" value="3"/>
</dbReference>
<dbReference type="InterPro" id="IPR001680">
    <property type="entry name" value="WD40_rpt"/>
</dbReference>
<dbReference type="RefSeq" id="WP_210658789.1">
    <property type="nucleotide sequence ID" value="NZ_JAGKQQ010000001.1"/>
</dbReference>
<dbReference type="SMART" id="SM00320">
    <property type="entry name" value="WD40"/>
    <property type="match status" value="3"/>
</dbReference>
<organism evidence="5 6">
    <name type="scientific">Gemmata palustris</name>
    <dbReference type="NCBI Taxonomy" id="2822762"/>
    <lineage>
        <taxon>Bacteria</taxon>
        <taxon>Pseudomonadati</taxon>
        <taxon>Planctomycetota</taxon>
        <taxon>Planctomycetia</taxon>
        <taxon>Gemmatales</taxon>
        <taxon>Gemmataceae</taxon>
        <taxon>Gemmata</taxon>
    </lineage>
</organism>
<evidence type="ECO:0000256" key="2">
    <source>
        <dbReference type="ARBA" id="ARBA00022737"/>
    </source>
</evidence>
<dbReference type="PANTHER" id="PTHR19879">
    <property type="entry name" value="TRANSCRIPTION INITIATION FACTOR TFIID"/>
    <property type="match status" value="1"/>
</dbReference>
<sequence>MSRAALSIALLFLAQIASAADLPPGAVARLGDDRFRAGGVVTHLALSPDGKQFVTVREAGIGLLAVTTWDASTGKPIREQKVNSELFRGLVWGKGGAFAVVCRAEPGPKNGTGELFPDDFRVWDFTDPKIVPPPVISVTPYFELGDWLNVVRPKHGPEYTDFEFSADGTRGAARWKSADGRHAVHVFELKSAPTAAKLTRIGAIDLGAEGADAVHLSADGKKIVTFRALANPGTRECTATVWDVATGRPGKPVRAPGANRLMLAPDASAIVVYTAEQEEWGFDLFDFATGKRRALTRWRYTAAQLDGGPDDRGAFVFAPSGCEVFVAIDRQTFVIDLKTGKELGRLEGHADAPRAVAVSADGATIATADCYGLVRLWGANTLRPFEEVTGHRAPVEHAELSPDGKRLLTWAEDETVRLWDVATGKELRAFAGAPGLFDTNRYLNRPTFTPDGTTVLYSTKTHLVARDLLASLEVPLPGGMAELEPHFVVFAPDGKAALTWTGNPKYLTVWDWPSGKKRFALEGLLSEGTPGFTFDGAAVFADGCSPQCWDAKTGKELTTAWKDAPNRPLTLLSLRPNPRLLIDRSLKGLRTLEAGTGRLMSEVHTVRDEYDGSQGDPRGVALAPSTGQYAWLWNLDEPDVLHLSETVTSELRRTLQGHRGEVRVLGFTPDGTKLLTAGGDHTVLVWDVRLQSVPLPDALKKETSAAKLWDTLTAPNAKDAYLAMARLAREPEAAVKIVRMRLKPAARGERETDESKVTDCRAIELLEALGTDSSRTLLKELAAGHAGAFRTQEAKRAIGRWEKK</sequence>
<evidence type="ECO:0000256" key="1">
    <source>
        <dbReference type="ARBA" id="ARBA00022574"/>
    </source>
</evidence>
<reference evidence="5 6" key="1">
    <citation type="submission" date="2021-04" db="EMBL/GenBank/DDBJ databases">
        <authorList>
            <person name="Ivanova A."/>
        </authorList>
    </citation>
    <scope>NUCLEOTIDE SEQUENCE [LARGE SCALE GENOMIC DNA]</scope>
    <source>
        <strain evidence="5 6">G18</strain>
    </source>
</reference>
<evidence type="ECO:0008006" key="7">
    <source>
        <dbReference type="Google" id="ProtNLM"/>
    </source>
</evidence>
<dbReference type="Proteomes" id="UP000676565">
    <property type="component" value="Unassembled WGS sequence"/>
</dbReference>
<protein>
    <recommendedName>
        <fullName evidence="7">WD40 repeat domain-containing protein</fullName>
    </recommendedName>
</protein>
<name>A0ABS5BY14_9BACT</name>
<feature type="chain" id="PRO_5046427486" description="WD40 repeat domain-containing protein" evidence="4">
    <location>
        <begin position="20"/>
        <end position="804"/>
    </location>
</feature>
<keyword evidence="1 3" id="KW-0853">WD repeat</keyword>
<dbReference type="InterPro" id="IPR019775">
    <property type="entry name" value="WD40_repeat_CS"/>
</dbReference>
<evidence type="ECO:0000256" key="4">
    <source>
        <dbReference type="SAM" id="SignalP"/>
    </source>
</evidence>
<keyword evidence="2" id="KW-0677">Repeat</keyword>
<evidence type="ECO:0000313" key="5">
    <source>
        <dbReference type="EMBL" id="MBP3958629.1"/>
    </source>
</evidence>
<feature type="repeat" description="WD" evidence="3">
    <location>
        <begin position="346"/>
        <end position="387"/>
    </location>
</feature>
<dbReference type="SUPFAM" id="SSF50998">
    <property type="entry name" value="Quinoprotein alcohol dehydrogenase-like"/>
    <property type="match status" value="2"/>
</dbReference>
<evidence type="ECO:0000313" key="6">
    <source>
        <dbReference type="Proteomes" id="UP000676565"/>
    </source>
</evidence>
<keyword evidence="6" id="KW-1185">Reference proteome</keyword>
<feature type="repeat" description="WD" evidence="3">
    <location>
        <begin position="655"/>
        <end position="689"/>
    </location>
</feature>
<dbReference type="PROSITE" id="PS50294">
    <property type="entry name" value="WD_REPEATS_REGION"/>
    <property type="match status" value="2"/>
</dbReference>
<proteinExistence type="predicted"/>
<feature type="signal peptide" evidence="4">
    <location>
        <begin position="1"/>
        <end position="19"/>
    </location>
</feature>
<dbReference type="Gene3D" id="2.130.10.10">
    <property type="entry name" value="YVTN repeat-like/Quinoprotein amine dehydrogenase"/>
    <property type="match status" value="3"/>
</dbReference>
<gene>
    <name evidence="5" type="ORF">J8F10_25560</name>
</gene>
<comment type="caution">
    <text evidence="5">The sequence shown here is derived from an EMBL/GenBank/DDBJ whole genome shotgun (WGS) entry which is preliminary data.</text>
</comment>
<dbReference type="InterPro" id="IPR015943">
    <property type="entry name" value="WD40/YVTN_repeat-like_dom_sf"/>
</dbReference>
<dbReference type="PROSITE" id="PS00678">
    <property type="entry name" value="WD_REPEATS_1"/>
    <property type="match status" value="1"/>
</dbReference>
<dbReference type="InterPro" id="IPR011047">
    <property type="entry name" value="Quinoprotein_ADH-like_sf"/>
</dbReference>
<feature type="repeat" description="WD" evidence="3">
    <location>
        <begin position="388"/>
        <end position="429"/>
    </location>
</feature>
<dbReference type="PANTHER" id="PTHR19879:SF9">
    <property type="entry name" value="TRANSCRIPTION INITIATION FACTOR TFIID SUBUNIT 5"/>
    <property type="match status" value="1"/>
</dbReference>
<keyword evidence="4" id="KW-0732">Signal</keyword>
<dbReference type="EMBL" id="JAGKQQ010000001">
    <property type="protein sequence ID" value="MBP3958629.1"/>
    <property type="molecule type" value="Genomic_DNA"/>
</dbReference>
<evidence type="ECO:0000256" key="3">
    <source>
        <dbReference type="PROSITE-ProRule" id="PRU00221"/>
    </source>
</evidence>
<accession>A0ABS5BY14</accession>